<gene>
    <name evidence="1" type="ORF">FHP05_12580</name>
</gene>
<accession>A0A5C8NLJ8</accession>
<dbReference type="AlphaFoldDB" id="A0A5C8NLJ8"/>
<name>A0A5C8NLJ8_9BACI</name>
<evidence type="ECO:0008006" key="3">
    <source>
        <dbReference type="Google" id="ProtNLM"/>
    </source>
</evidence>
<proteinExistence type="predicted"/>
<evidence type="ECO:0000313" key="1">
    <source>
        <dbReference type="EMBL" id="TXL61775.1"/>
    </source>
</evidence>
<reference evidence="1 2" key="1">
    <citation type="submission" date="2019-06" db="EMBL/GenBank/DDBJ databases">
        <title>Cerasibacillus sp. nov., isolated from maize field.</title>
        <authorList>
            <person name="Lin S.-Y."/>
            <person name="Tsai C.-F."/>
            <person name="Young C.-C."/>
        </authorList>
    </citation>
    <scope>NUCLEOTIDE SEQUENCE [LARGE SCALE GENOMIC DNA]</scope>
    <source>
        <strain evidence="1 2">CC-CFT480</strain>
    </source>
</reference>
<sequence length="94" mass="11183">MNEKVIENYQRDEKMMILIYAQWCVNHNLDPEALYHEAYPEQLKNEVLQEVILLTVDKEEADEIPDTTLLQVLQAFGNYDLAFIVQREITKRKK</sequence>
<evidence type="ECO:0000313" key="2">
    <source>
        <dbReference type="Proteomes" id="UP000321574"/>
    </source>
</evidence>
<organism evidence="1 2">
    <name type="scientific">Cerasibacillus terrae</name>
    <dbReference type="NCBI Taxonomy" id="2498845"/>
    <lineage>
        <taxon>Bacteria</taxon>
        <taxon>Bacillati</taxon>
        <taxon>Bacillota</taxon>
        <taxon>Bacilli</taxon>
        <taxon>Bacillales</taxon>
        <taxon>Bacillaceae</taxon>
        <taxon>Cerasibacillus</taxon>
    </lineage>
</organism>
<protein>
    <recommendedName>
        <fullName evidence="3">YxiS</fullName>
    </recommendedName>
</protein>
<dbReference type="Proteomes" id="UP000321574">
    <property type="component" value="Unassembled WGS sequence"/>
</dbReference>
<dbReference type="RefSeq" id="WP_147668912.1">
    <property type="nucleotide sequence ID" value="NZ_VDUW01000010.1"/>
</dbReference>
<dbReference type="OrthoDB" id="2678957at2"/>
<dbReference type="EMBL" id="VDUW01000010">
    <property type="protein sequence ID" value="TXL61775.1"/>
    <property type="molecule type" value="Genomic_DNA"/>
</dbReference>
<comment type="caution">
    <text evidence="1">The sequence shown here is derived from an EMBL/GenBank/DDBJ whole genome shotgun (WGS) entry which is preliminary data.</text>
</comment>
<keyword evidence="2" id="KW-1185">Reference proteome</keyword>